<dbReference type="GO" id="GO:0005634">
    <property type="term" value="C:nucleus"/>
    <property type="evidence" value="ECO:0007669"/>
    <property type="project" value="UniProtKB-SubCell"/>
</dbReference>
<gene>
    <name evidence="10" type="ORF">GBAR_LOCUS4207</name>
</gene>
<evidence type="ECO:0000256" key="4">
    <source>
        <dbReference type="ARBA" id="ARBA00022771"/>
    </source>
</evidence>
<keyword evidence="5" id="KW-0862">Zinc</keyword>
<comment type="function">
    <text evidence="7">Necessary for efficient RNA polymerase II transcription elongation past template-encoded arresting sites. The arresting sites in DNA have the property of trapping a certain fraction of elongating RNA polymerases that pass through, resulting in locked ternary complexes. Cleavage of the nascent transcript by S-II allows the resumption of elongation from the new 3'-terminus.</text>
</comment>
<sequence length="106" mass="12003">FLGLRVRHCCTSLHACIGHFHAHIYPKKATLEMASDAMKKLRKKLTKEAIRDSQIAMQGGTETDLLKCSKCGSRKCTYTQAQTRSADEPMTTFAYCLTCGHRWKFC</sequence>
<organism evidence="10 11">
    <name type="scientific">Geodia barretti</name>
    <name type="common">Barrett's horny sponge</name>
    <dbReference type="NCBI Taxonomy" id="519541"/>
    <lineage>
        <taxon>Eukaryota</taxon>
        <taxon>Metazoa</taxon>
        <taxon>Porifera</taxon>
        <taxon>Demospongiae</taxon>
        <taxon>Heteroscleromorpha</taxon>
        <taxon>Tetractinellida</taxon>
        <taxon>Astrophorina</taxon>
        <taxon>Geodiidae</taxon>
        <taxon>Geodia</taxon>
    </lineage>
</organism>
<dbReference type="Gene3D" id="2.20.25.10">
    <property type="match status" value="1"/>
</dbReference>
<keyword evidence="6" id="KW-0539">Nucleus</keyword>
<comment type="similarity">
    <text evidence="2">Belongs to the TFS-II family.</text>
</comment>
<evidence type="ECO:0000256" key="3">
    <source>
        <dbReference type="ARBA" id="ARBA00022723"/>
    </source>
</evidence>
<dbReference type="Pfam" id="PF01096">
    <property type="entry name" value="Zn_ribbon_TFIIS"/>
    <property type="match status" value="1"/>
</dbReference>
<dbReference type="InterPro" id="IPR001222">
    <property type="entry name" value="Znf_TFIIS"/>
</dbReference>
<dbReference type="SUPFAM" id="SSF57783">
    <property type="entry name" value="Zinc beta-ribbon"/>
    <property type="match status" value="1"/>
</dbReference>
<dbReference type="GO" id="GO:0003746">
    <property type="term" value="F:translation elongation factor activity"/>
    <property type="evidence" value="ECO:0007669"/>
    <property type="project" value="UniProtKB-KW"/>
</dbReference>
<dbReference type="PROSITE" id="PS51133">
    <property type="entry name" value="ZF_TFIIS_2"/>
    <property type="match status" value="1"/>
</dbReference>
<keyword evidence="3" id="KW-0479">Metal-binding</keyword>
<dbReference type="CDD" id="cd13749">
    <property type="entry name" value="Zn-ribbon_TFIIS"/>
    <property type="match status" value="1"/>
</dbReference>
<keyword evidence="11" id="KW-1185">Reference proteome</keyword>
<proteinExistence type="inferred from homology"/>
<protein>
    <submittedName>
        <fullName evidence="10">Transcription elongation factor A protein 1</fullName>
    </submittedName>
</protein>
<comment type="caution">
    <text evidence="10">The sequence shown here is derived from an EMBL/GenBank/DDBJ whole genome shotgun (WGS) entry which is preliminary data.</text>
</comment>
<keyword evidence="10" id="KW-0648">Protein biosynthesis</keyword>
<dbReference type="FunFam" id="2.20.25.10:FF:000001">
    <property type="entry name" value="Probable Transcription elongation factor S-II"/>
    <property type="match status" value="1"/>
</dbReference>
<evidence type="ECO:0000256" key="5">
    <source>
        <dbReference type="ARBA" id="ARBA00022833"/>
    </source>
</evidence>
<evidence type="ECO:0000256" key="6">
    <source>
        <dbReference type="ARBA" id="ARBA00023242"/>
    </source>
</evidence>
<evidence type="ECO:0000256" key="8">
    <source>
        <dbReference type="PROSITE-ProRule" id="PRU00472"/>
    </source>
</evidence>
<comment type="subcellular location">
    <subcellularLocation>
        <location evidence="1">Nucleus</location>
    </subcellularLocation>
</comment>
<dbReference type="PANTHER" id="PTHR11477">
    <property type="entry name" value="TRANSCRIPTION FACTOR S-II ZINC FINGER DOMAIN-CONTAINING PROTEIN"/>
    <property type="match status" value="1"/>
</dbReference>
<evidence type="ECO:0000313" key="10">
    <source>
        <dbReference type="EMBL" id="CAI8005402.1"/>
    </source>
</evidence>
<dbReference type="GO" id="GO:0008270">
    <property type="term" value="F:zinc ion binding"/>
    <property type="evidence" value="ECO:0007669"/>
    <property type="project" value="UniProtKB-KW"/>
</dbReference>
<dbReference type="GO" id="GO:0006351">
    <property type="term" value="P:DNA-templated transcription"/>
    <property type="evidence" value="ECO:0007669"/>
    <property type="project" value="InterPro"/>
</dbReference>
<evidence type="ECO:0000313" key="11">
    <source>
        <dbReference type="Proteomes" id="UP001174909"/>
    </source>
</evidence>
<accession>A0AA35R7X8</accession>
<keyword evidence="4 8" id="KW-0863">Zinc-finger</keyword>
<dbReference type="AlphaFoldDB" id="A0AA35R7X8"/>
<evidence type="ECO:0000256" key="2">
    <source>
        <dbReference type="ARBA" id="ARBA00009647"/>
    </source>
</evidence>
<evidence type="ECO:0000256" key="1">
    <source>
        <dbReference type="ARBA" id="ARBA00004123"/>
    </source>
</evidence>
<evidence type="ECO:0000259" key="9">
    <source>
        <dbReference type="PROSITE" id="PS51133"/>
    </source>
</evidence>
<name>A0AA35R7X8_GEOBA</name>
<dbReference type="EMBL" id="CASHTH010000607">
    <property type="protein sequence ID" value="CAI8005402.1"/>
    <property type="molecule type" value="Genomic_DNA"/>
</dbReference>
<dbReference type="SMART" id="SM00440">
    <property type="entry name" value="ZnF_C2C2"/>
    <property type="match status" value="1"/>
</dbReference>
<dbReference type="GO" id="GO:0003676">
    <property type="term" value="F:nucleic acid binding"/>
    <property type="evidence" value="ECO:0007669"/>
    <property type="project" value="InterPro"/>
</dbReference>
<feature type="non-terminal residue" evidence="10">
    <location>
        <position position="1"/>
    </location>
</feature>
<dbReference type="Proteomes" id="UP001174909">
    <property type="component" value="Unassembled WGS sequence"/>
</dbReference>
<dbReference type="PROSITE" id="PS00466">
    <property type="entry name" value="ZF_TFIIS_1"/>
    <property type="match status" value="1"/>
</dbReference>
<dbReference type="PANTHER" id="PTHR11477:SF0">
    <property type="entry name" value="IP08861P-RELATED"/>
    <property type="match status" value="1"/>
</dbReference>
<evidence type="ECO:0000256" key="7">
    <source>
        <dbReference type="ARBA" id="ARBA00025408"/>
    </source>
</evidence>
<keyword evidence="10" id="KW-0251">Elongation factor</keyword>
<feature type="domain" description="TFIIS-type" evidence="9">
    <location>
        <begin position="64"/>
        <end position="104"/>
    </location>
</feature>
<reference evidence="10" key="1">
    <citation type="submission" date="2023-03" db="EMBL/GenBank/DDBJ databases">
        <authorList>
            <person name="Steffen K."/>
            <person name="Cardenas P."/>
        </authorList>
    </citation>
    <scope>NUCLEOTIDE SEQUENCE</scope>
</reference>